<feature type="region of interest" description="Disordered" evidence="1">
    <location>
        <begin position="101"/>
        <end position="120"/>
    </location>
</feature>
<evidence type="ECO:0000313" key="4">
    <source>
        <dbReference type="Proteomes" id="UP000031056"/>
    </source>
</evidence>
<feature type="compositionally biased region" description="Basic residues" evidence="1">
    <location>
        <begin position="101"/>
        <end position="112"/>
    </location>
</feature>
<dbReference type="AlphaFoldDB" id="A0A0B2ULT0"/>
<name>A0A0B2ULT0_9MICR</name>
<dbReference type="GeneID" id="26261190"/>
<sequence length="213" mass="24076">MLVAVIVSLILAVTCFKYEEDSSEHSTDNVFTRFLENTINDTDINQNPKDKTHGVKVEDINRTDNNHIKELNQPQNTTKRLSMMKSKENAIKTLNTASTGRNKRYMGSKQKKTVSSQTEVQPDLTFETPISASLLLKPSNTQKDIVISQGDIKEMSDSLKEVEKLITGLNTLKNKLKSILKKTSQPSREDKPPTDLLNYNFIEVTENTQTESK</sequence>
<feature type="signal peptide" evidence="2">
    <location>
        <begin position="1"/>
        <end position="15"/>
    </location>
</feature>
<evidence type="ECO:0000313" key="3">
    <source>
        <dbReference type="EMBL" id="KHN70258.1"/>
    </source>
</evidence>
<gene>
    <name evidence="3" type="ORF">M896_020950</name>
</gene>
<evidence type="ECO:0000256" key="1">
    <source>
        <dbReference type="SAM" id="MobiDB-lite"/>
    </source>
</evidence>
<feature type="chain" id="PRO_5012316909" evidence="2">
    <location>
        <begin position="16"/>
        <end position="213"/>
    </location>
</feature>
<dbReference type="OrthoDB" id="2191456at2759"/>
<accession>A0A0B2ULT0</accession>
<reference evidence="3 4" key="1">
    <citation type="journal article" date="2014" name="MBio">
        <title>The Ordospora colligata genome; evolution of extreme reduction in microsporidia and host-to-parasite horizontal gene transfer.</title>
        <authorList>
            <person name="Pombert J.-F."/>
            <person name="Haag K.L."/>
            <person name="Beidas S."/>
            <person name="Ebert D."/>
            <person name="Keeling P.J."/>
        </authorList>
    </citation>
    <scope>NUCLEOTIDE SEQUENCE [LARGE SCALE GENOMIC DNA]</scope>
    <source>
        <strain evidence="3 4">OC4</strain>
    </source>
</reference>
<comment type="caution">
    <text evidence="3">The sequence shown here is derived from an EMBL/GenBank/DDBJ whole genome shotgun (WGS) entry which is preliminary data.</text>
</comment>
<keyword evidence="4" id="KW-1185">Reference proteome</keyword>
<dbReference type="EMBL" id="JOKQ01000002">
    <property type="protein sequence ID" value="KHN70258.1"/>
    <property type="molecule type" value="Genomic_DNA"/>
</dbReference>
<dbReference type="InParanoid" id="A0A0B2ULT0"/>
<keyword evidence="2" id="KW-0732">Signal</keyword>
<dbReference type="HOGENOM" id="CLU_1261500_0_0_1"/>
<organism evidence="3 4">
    <name type="scientific">Ordospora colligata OC4</name>
    <dbReference type="NCBI Taxonomy" id="1354746"/>
    <lineage>
        <taxon>Eukaryota</taxon>
        <taxon>Fungi</taxon>
        <taxon>Fungi incertae sedis</taxon>
        <taxon>Microsporidia</taxon>
        <taxon>Ordosporidae</taxon>
        <taxon>Ordospora</taxon>
    </lineage>
</organism>
<evidence type="ECO:0000256" key="2">
    <source>
        <dbReference type="SAM" id="SignalP"/>
    </source>
</evidence>
<dbReference type="VEuPathDB" id="MicrosporidiaDB:M896_020950"/>
<dbReference type="RefSeq" id="XP_014564300.1">
    <property type="nucleotide sequence ID" value="XM_014708814.1"/>
</dbReference>
<protein>
    <submittedName>
        <fullName evidence="3">Uncharacterized protein</fullName>
    </submittedName>
</protein>
<dbReference type="Proteomes" id="UP000031056">
    <property type="component" value="Unassembled WGS sequence"/>
</dbReference>
<proteinExistence type="predicted"/>